<sequence>IDIDIDIGIGIVAIRTQSQMGMSRGERTLAETLFLLYMCVVYEALGMDVARGSERGTCSVSGICWSGNESGRDNVFAEEEEEEEEEEELDVFGNV</sequence>
<dbReference type="EMBL" id="ASPP01020096">
    <property type="protein sequence ID" value="ETO14326.1"/>
    <property type="molecule type" value="Genomic_DNA"/>
</dbReference>
<name>X6ML22_RETFI</name>
<dbReference type="Proteomes" id="UP000023152">
    <property type="component" value="Unassembled WGS sequence"/>
</dbReference>
<organism evidence="1 2">
    <name type="scientific">Reticulomyxa filosa</name>
    <dbReference type="NCBI Taxonomy" id="46433"/>
    <lineage>
        <taxon>Eukaryota</taxon>
        <taxon>Sar</taxon>
        <taxon>Rhizaria</taxon>
        <taxon>Retaria</taxon>
        <taxon>Foraminifera</taxon>
        <taxon>Monothalamids</taxon>
        <taxon>Reticulomyxidae</taxon>
        <taxon>Reticulomyxa</taxon>
    </lineage>
</organism>
<keyword evidence="2" id="KW-1185">Reference proteome</keyword>
<feature type="non-terminal residue" evidence="1">
    <location>
        <position position="1"/>
    </location>
</feature>
<reference evidence="1 2" key="1">
    <citation type="journal article" date="2013" name="Curr. Biol.">
        <title>The Genome of the Foraminiferan Reticulomyxa filosa.</title>
        <authorList>
            <person name="Glockner G."/>
            <person name="Hulsmann N."/>
            <person name="Schleicher M."/>
            <person name="Noegel A.A."/>
            <person name="Eichinger L."/>
            <person name="Gallinger C."/>
            <person name="Pawlowski J."/>
            <person name="Sierra R."/>
            <person name="Euteneuer U."/>
            <person name="Pillet L."/>
            <person name="Moustafa A."/>
            <person name="Platzer M."/>
            <person name="Groth M."/>
            <person name="Szafranski K."/>
            <person name="Schliwa M."/>
        </authorList>
    </citation>
    <scope>NUCLEOTIDE SEQUENCE [LARGE SCALE GENOMIC DNA]</scope>
</reference>
<evidence type="ECO:0000313" key="2">
    <source>
        <dbReference type="Proteomes" id="UP000023152"/>
    </source>
</evidence>
<accession>X6ML22</accession>
<gene>
    <name evidence="1" type="ORF">RFI_23041</name>
</gene>
<comment type="caution">
    <text evidence="1">The sequence shown here is derived from an EMBL/GenBank/DDBJ whole genome shotgun (WGS) entry which is preliminary data.</text>
</comment>
<proteinExistence type="predicted"/>
<dbReference type="AlphaFoldDB" id="X6ML22"/>
<protein>
    <submittedName>
        <fullName evidence="1">Uncharacterized protein</fullName>
    </submittedName>
</protein>
<evidence type="ECO:0000313" key="1">
    <source>
        <dbReference type="EMBL" id="ETO14326.1"/>
    </source>
</evidence>